<protein>
    <submittedName>
        <fullName evidence="1">Uncharacterized protein</fullName>
    </submittedName>
</protein>
<gene>
    <name evidence="1" type="ORF">TSIB3V08_LOCUS10791</name>
</gene>
<name>A0A7R9G5E5_TIMSH</name>
<dbReference type="EMBL" id="OC007628">
    <property type="protein sequence ID" value="CAD7266777.1"/>
    <property type="molecule type" value="Genomic_DNA"/>
</dbReference>
<dbReference type="AlphaFoldDB" id="A0A7R9G5E5"/>
<reference evidence="1" key="1">
    <citation type="submission" date="2020-11" db="EMBL/GenBank/DDBJ databases">
        <authorList>
            <person name="Tran Van P."/>
        </authorList>
    </citation>
    <scope>NUCLEOTIDE SEQUENCE</scope>
</reference>
<sequence>MIVYLFIITSRYGCLMLNEHWLLHQKDLFDCPGTSNTNLALWLSGVECDKWFPYLETPFHLPLLRGKCRNPGGSTRQYVGPTRRVETRIDIEVIAPGNGGFPWRQLDGSMRRVETRIDRELEWFKMDKLQQLVNMVDTVQTVKLCDLTVDQKYSVDKLKAVNTKFGRRLIAYLDGEFCVFLPCRFGTLTDEDVCELNKEKLVFTCAGVKPGMLTMLRTSYINLMFVGHTIAGRAYMTVENVHSVAVSDRHVIYKVEQRGYIEFCDSTRHTIRATEVLPYKRIEETYMCDMTCTVYNFCKGDDVAMLPRPPPPLATASAPRVTGVHATRVVYLPVSRVTCVTTTTTGGGIFLLLHLQLTLCHLNVVDRMQSSPILFGTNITVIKHLQTLLTRMPVGTRRGDTHRDNIFLHLDDHSFIFNKFVKNGIHNIFTTIDNRKFHTFTFRIDDYICKSRWITSNTNSIHMTVKLNIITFPGYIVRMPGIFSAIRTGCPSVEVLSLGCQSKISHGVIHIKRVEYVGPTTGPMREQSSSRYNLKDLDKPVPSHSKDFTPATPPGYSEYYRQLLSTQTVGT</sequence>
<proteinExistence type="predicted"/>
<organism evidence="1">
    <name type="scientific">Timema shepardi</name>
    <name type="common">Walking stick</name>
    <dbReference type="NCBI Taxonomy" id="629360"/>
    <lineage>
        <taxon>Eukaryota</taxon>
        <taxon>Metazoa</taxon>
        <taxon>Ecdysozoa</taxon>
        <taxon>Arthropoda</taxon>
        <taxon>Hexapoda</taxon>
        <taxon>Insecta</taxon>
        <taxon>Pterygota</taxon>
        <taxon>Neoptera</taxon>
        <taxon>Polyneoptera</taxon>
        <taxon>Phasmatodea</taxon>
        <taxon>Timematodea</taxon>
        <taxon>Timematoidea</taxon>
        <taxon>Timematidae</taxon>
        <taxon>Timema</taxon>
    </lineage>
</organism>
<accession>A0A7R9G5E5</accession>
<evidence type="ECO:0000313" key="1">
    <source>
        <dbReference type="EMBL" id="CAD7266777.1"/>
    </source>
</evidence>